<organism evidence="2 3">
    <name type="scientific">Riccia fluitans</name>
    <dbReference type="NCBI Taxonomy" id="41844"/>
    <lineage>
        <taxon>Eukaryota</taxon>
        <taxon>Viridiplantae</taxon>
        <taxon>Streptophyta</taxon>
        <taxon>Embryophyta</taxon>
        <taxon>Marchantiophyta</taxon>
        <taxon>Marchantiopsida</taxon>
        <taxon>Marchantiidae</taxon>
        <taxon>Marchantiales</taxon>
        <taxon>Ricciaceae</taxon>
        <taxon>Riccia</taxon>
    </lineage>
</organism>
<dbReference type="AlphaFoldDB" id="A0ABD1XK72"/>
<evidence type="ECO:0000313" key="2">
    <source>
        <dbReference type="EMBL" id="KAL2607933.1"/>
    </source>
</evidence>
<dbReference type="PANTHER" id="PTHR31672:SF2">
    <property type="entry name" value="F-BOX DOMAIN-CONTAINING PROTEIN"/>
    <property type="match status" value="1"/>
</dbReference>
<protein>
    <recommendedName>
        <fullName evidence="1">F-box domain-containing protein</fullName>
    </recommendedName>
</protein>
<reference evidence="2 3" key="1">
    <citation type="submission" date="2024-09" db="EMBL/GenBank/DDBJ databases">
        <title>Chromosome-scale assembly of Riccia fluitans.</title>
        <authorList>
            <person name="Paukszto L."/>
            <person name="Sawicki J."/>
            <person name="Karawczyk K."/>
            <person name="Piernik-Szablinska J."/>
            <person name="Szczecinska M."/>
            <person name="Mazdziarz M."/>
        </authorList>
    </citation>
    <scope>NUCLEOTIDE SEQUENCE [LARGE SCALE GENOMIC DNA]</scope>
    <source>
        <strain evidence="2">Rf_01</strain>
        <tissue evidence="2">Aerial parts of the thallus</tissue>
    </source>
</reference>
<dbReference type="SUPFAM" id="SSF81383">
    <property type="entry name" value="F-box domain"/>
    <property type="match status" value="1"/>
</dbReference>
<dbReference type="Proteomes" id="UP001605036">
    <property type="component" value="Unassembled WGS sequence"/>
</dbReference>
<gene>
    <name evidence="2" type="ORF">R1flu_026506</name>
</gene>
<feature type="domain" description="F-box" evidence="1">
    <location>
        <begin position="56"/>
        <end position="107"/>
    </location>
</feature>
<accession>A0ABD1XK72</accession>
<dbReference type="EMBL" id="JBHFFA010000008">
    <property type="protein sequence ID" value="KAL2607933.1"/>
    <property type="molecule type" value="Genomic_DNA"/>
</dbReference>
<proteinExistence type="predicted"/>
<dbReference type="InterPro" id="IPR036047">
    <property type="entry name" value="F-box-like_dom_sf"/>
</dbReference>
<dbReference type="PROSITE" id="PS50181">
    <property type="entry name" value="FBOX"/>
    <property type="match status" value="1"/>
</dbReference>
<sequence length="259" mass="30182">MTERALLERQYDVHLIDDQLTKYLAPLLASLKSKSWTRTQKFRVDEPENKALRARRHRVVELPFAVVEKIFSALPFPELFKVRQVSKEWKSKCDEIFGPLRYKWPTLSPISFNSNKLIGFHAPTEKWHSLNVETLGFQRNYVSSAALNGVLLCTIHGRGLNVMVSSIWTRERKSLSVPPPLRPDPYKFYRPMFVHVGKENYKLVLVASEFPDAEEYTYPHRAVSYDSEDFEDEDDRAYSLDIYVYDSSGRRSSSRDGRI</sequence>
<comment type="caution">
    <text evidence="2">The sequence shown here is derived from an EMBL/GenBank/DDBJ whole genome shotgun (WGS) entry which is preliminary data.</text>
</comment>
<name>A0ABD1XK72_9MARC</name>
<dbReference type="PANTHER" id="PTHR31672">
    <property type="entry name" value="BNACNNG10540D PROTEIN"/>
    <property type="match status" value="1"/>
</dbReference>
<dbReference type="SMART" id="SM00256">
    <property type="entry name" value="FBOX"/>
    <property type="match status" value="1"/>
</dbReference>
<evidence type="ECO:0000259" key="1">
    <source>
        <dbReference type="PROSITE" id="PS50181"/>
    </source>
</evidence>
<keyword evidence="3" id="KW-1185">Reference proteome</keyword>
<dbReference type="Gene3D" id="1.20.1280.50">
    <property type="match status" value="1"/>
</dbReference>
<dbReference type="InterPro" id="IPR050796">
    <property type="entry name" value="SCF_F-box_component"/>
</dbReference>
<evidence type="ECO:0000313" key="3">
    <source>
        <dbReference type="Proteomes" id="UP001605036"/>
    </source>
</evidence>
<dbReference type="InterPro" id="IPR001810">
    <property type="entry name" value="F-box_dom"/>
</dbReference>
<dbReference type="Pfam" id="PF00646">
    <property type="entry name" value="F-box"/>
    <property type="match status" value="1"/>
</dbReference>